<keyword evidence="6 8" id="KW-0472">Membrane</keyword>
<dbReference type="OrthoDB" id="74314at2759"/>
<dbReference type="PROSITE" id="PS00479">
    <property type="entry name" value="ZF_DAG_PE_1"/>
    <property type="match status" value="1"/>
</dbReference>
<dbReference type="SMART" id="SM00109">
    <property type="entry name" value="C1"/>
    <property type="match status" value="1"/>
</dbReference>
<dbReference type="Proteomes" id="UP000242180">
    <property type="component" value="Unassembled WGS sequence"/>
</dbReference>
<keyword evidence="2 8" id="KW-0812">Transmembrane</keyword>
<evidence type="ECO:0000256" key="1">
    <source>
        <dbReference type="ARBA" id="ARBA00004141"/>
    </source>
</evidence>
<keyword evidence="5 8" id="KW-1133">Transmembrane helix</keyword>
<sequence length="427" mass="49309">MKHHDFQPTTLTHFTYCDRCRRFIWGLRNQALSCSACGFVCHLACGADPALICERKEELSKSPAEQALKKLQKLDDDQRYTSGEKQHEDQPNSDLHPESHPNVHPHPHLPVPNTKHAAIRFIEDLILEATLEADNRPVSEYVLNPPALNAQTTAKNFTRFIARCSFVFELRDSFILLLSWNNSMHTWLALLSYCYLCLHPVWLLLTPQAFMIYIITRNHTQRNDQNHKQSICPPEYRKSSPQTSSKGAPASPADYPTLSTPWNVASYLFAMSEDSPEYRRNLQNIQNMMGDFSDLYDYCASYAHYTSWSCESCTSLALQLVIFSGLVTVAFIYILPLKQIMLFSGVFVFFLNTRFVKSLLLIAHSNEWPTQILAEIRTRYRRWTIDSASTHRDIRPVSIYENQRWHDAAGKRRSVCMVKYIRSYARG</sequence>
<feature type="region of interest" description="Disordered" evidence="7">
    <location>
        <begin position="224"/>
        <end position="254"/>
    </location>
</feature>
<evidence type="ECO:0000256" key="8">
    <source>
        <dbReference type="SAM" id="Phobius"/>
    </source>
</evidence>
<feature type="region of interest" description="Disordered" evidence="7">
    <location>
        <begin position="72"/>
        <end position="109"/>
    </location>
</feature>
<feature type="transmembrane region" description="Helical" evidence="8">
    <location>
        <begin position="316"/>
        <end position="334"/>
    </location>
</feature>
<gene>
    <name evidence="10" type="ORF">BCR43DRAFT_243387</name>
</gene>
<evidence type="ECO:0000256" key="4">
    <source>
        <dbReference type="ARBA" id="ARBA00022833"/>
    </source>
</evidence>
<dbReference type="PROSITE" id="PS50081">
    <property type="entry name" value="ZF_DAG_PE_2"/>
    <property type="match status" value="1"/>
</dbReference>
<dbReference type="STRING" id="13706.A0A1X2HF64"/>
<dbReference type="PANTHER" id="PTHR28304:SF2">
    <property type="entry name" value="PEROXISOMAL MEMBRANE PROTEIN PEX29"/>
    <property type="match status" value="1"/>
</dbReference>
<protein>
    <submittedName>
        <fullName evidence="10">Integral peroxisomal membrane peroxin-domain-containing protein</fullName>
    </submittedName>
</protein>
<dbReference type="GO" id="GO:0005778">
    <property type="term" value="C:peroxisomal membrane"/>
    <property type="evidence" value="ECO:0007669"/>
    <property type="project" value="UniProtKB-ARBA"/>
</dbReference>
<dbReference type="EMBL" id="MCGN01000004">
    <property type="protein sequence ID" value="ORY97557.1"/>
    <property type="molecule type" value="Genomic_DNA"/>
</dbReference>
<keyword evidence="3" id="KW-0479">Metal-binding</keyword>
<keyword evidence="11" id="KW-1185">Reference proteome</keyword>
<feature type="transmembrane region" description="Helical" evidence="8">
    <location>
        <begin position="186"/>
        <end position="205"/>
    </location>
</feature>
<reference evidence="10 11" key="1">
    <citation type="submission" date="2016-07" db="EMBL/GenBank/DDBJ databases">
        <title>Pervasive Adenine N6-methylation of Active Genes in Fungi.</title>
        <authorList>
            <consortium name="DOE Joint Genome Institute"/>
            <person name="Mondo S.J."/>
            <person name="Dannebaum R.O."/>
            <person name="Kuo R.C."/>
            <person name="Labutti K."/>
            <person name="Haridas S."/>
            <person name="Kuo A."/>
            <person name="Salamov A."/>
            <person name="Ahrendt S.R."/>
            <person name="Lipzen A."/>
            <person name="Sullivan W."/>
            <person name="Andreopoulos W.B."/>
            <person name="Clum A."/>
            <person name="Lindquist E."/>
            <person name="Daum C."/>
            <person name="Ramamoorthy G.K."/>
            <person name="Gryganskyi A."/>
            <person name="Culley D."/>
            <person name="Magnuson J.K."/>
            <person name="James T.Y."/>
            <person name="O'Malley M.A."/>
            <person name="Stajich J.E."/>
            <person name="Spatafora J.W."/>
            <person name="Visel A."/>
            <person name="Grigoriev I.V."/>
        </authorList>
    </citation>
    <scope>NUCLEOTIDE SEQUENCE [LARGE SCALE GENOMIC DNA]</scope>
    <source>
        <strain evidence="10 11">NRRL 2496</strain>
    </source>
</reference>
<dbReference type="InterPro" id="IPR052816">
    <property type="entry name" value="Peroxisomal_Membrane_PEX28-32"/>
</dbReference>
<proteinExistence type="predicted"/>
<dbReference type="InParanoid" id="A0A1X2HF64"/>
<evidence type="ECO:0000256" key="5">
    <source>
        <dbReference type="ARBA" id="ARBA00022989"/>
    </source>
</evidence>
<dbReference type="GO" id="GO:0046872">
    <property type="term" value="F:metal ion binding"/>
    <property type="evidence" value="ECO:0007669"/>
    <property type="project" value="UniProtKB-KW"/>
</dbReference>
<evidence type="ECO:0000313" key="11">
    <source>
        <dbReference type="Proteomes" id="UP000242180"/>
    </source>
</evidence>
<accession>A0A1X2HF64</accession>
<evidence type="ECO:0000256" key="2">
    <source>
        <dbReference type="ARBA" id="ARBA00022692"/>
    </source>
</evidence>
<name>A0A1X2HF64_SYNRA</name>
<evidence type="ECO:0000256" key="7">
    <source>
        <dbReference type="SAM" id="MobiDB-lite"/>
    </source>
</evidence>
<comment type="subcellular location">
    <subcellularLocation>
        <location evidence="1">Membrane</location>
        <topology evidence="1">Multi-pass membrane protein</topology>
    </subcellularLocation>
</comment>
<dbReference type="InterPro" id="IPR010482">
    <property type="entry name" value="TECPR1-like_DysF"/>
</dbReference>
<dbReference type="PANTHER" id="PTHR28304">
    <property type="entry name" value="PEROXISOMAL MEMBRANE PROTEIN PEX29"/>
    <property type="match status" value="1"/>
</dbReference>
<dbReference type="Gene3D" id="3.30.60.20">
    <property type="match status" value="1"/>
</dbReference>
<dbReference type="InterPro" id="IPR002219">
    <property type="entry name" value="PKC_DAG/PE"/>
</dbReference>
<keyword evidence="4" id="KW-0862">Zinc</keyword>
<dbReference type="GO" id="GO:0007031">
    <property type="term" value="P:peroxisome organization"/>
    <property type="evidence" value="ECO:0007669"/>
    <property type="project" value="TreeGrafter"/>
</dbReference>
<evidence type="ECO:0000256" key="3">
    <source>
        <dbReference type="ARBA" id="ARBA00022723"/>
    </source>
</evidence>
<dbReference type="Pfam" id="PF06398">
    <property type="entry name" value="Pex24p"/>
    <property type="match status" value="1"/>
</dbReference>
<evidence type="ECO:0000259" key="9">
    <source>
        <dbReference type="PROSITE" id="PS50081"/>
    </source>
</evidence>
<dbReference type="OMA" id="ALICERK"/>
<comment type="caution">
    <text evidence="10">The sequence shown here is derived from an EMBL/GenBank/DDBJ whole genome shotgun (WGS) entry which is preliminary data.</text>
</comment>
<feature type="domain" description="Phorbol-ester/DAG-type" evidence="9">
    <location>
        <begin position="3"/>
        <end position="53"/>
    </location>
</feature>
<evidence type="ECO:0000313" key="10">
    <source>
        <dbReference type="EMBL" id="ORY97557.1"/>
    </source>
</evidence>
<evidence type="ECO:0000256" key="6">
    <source>
        <dbReference type="ARBA" id="ARBA00023136"/>
    </source>
</evidence>
<organism evidence="10 11">
    <name type="scientific">Syncephalastrum racemosum</name>
    <name type="common">Filamentous fungus</name>
    <dbReference type="NCBI Taxonomy" id="13706"/>
    <lineage>
        <taxon>Eukaryota</taxon>
        <taxon>Fungi</taxon>
        <taxon>Fungi incertae sedis</taxon>
        <taxon>Mucoromycota</taxon>
        <taxon>Mucoromycotina</taxon>
        <taxon>Mucoromycetes</taxon>
        <taxon>Mucorales</taxon>
        <taxon>Syncephalastraceae</taxon>
        <taxon>Syncephalastrum</taxon>
    </lineage>
</organism>
<dbReference type="InterPro" id="IPR046349">
    <property type="entry name" value="C1-like_sf"/>
</dbReference>
<dbReference type="Pfam" id="PF00130">
    <property type="entry name" value="C1_1"/>
    <property type="match status" value="1"/>
</dbReference>
<dbReference type="SUPFAM" id="SSF57889">
    <property type="entry name" value="Cysteine-rich domain"/>
    <property type="match status" value="1"/>
</dbReference>
<dbReference type="AlphaFoldDB" id="A0A1X2HF64"/>
<feature type="compositionally biased region" description="Basic and acidic residues" evidence="7">
    <location>
        <begin position="72"/>
        <end position="101"/>
    </location>
</feature>